<sequence length="671" mass="74173">MTLTKRLIEFENTDSGSLTVIATKYGVANGGWCTRGVRGTYGCGMWKSITAGVESFFGQKGEVGAGIYNFVEFFMIENWRIEELTKNAVELKESVPSVGVSQKSGEVLCEHKNSGAPHFAHGLCRSCYDAFVKLSGGLHGGSEPPAFQRAEKERIAMESTNKADESSVPQQESENIEQASECQSYFGMPTSSKKTSLLVEKVKSFTENSQKATENEQLNQRDFAENSQKENENEQLNERENGSNSAATGDQIEVDGVSDKFQKSKDTSSITDDESDGLSDIDDVEDNAGGLASLKGRFWLIGTYWALKLDGVQIFLGSMFNNYAPDDLWQDQMTADHFSLIAAVSIDVLWKLSNSVLFGGGIACVAGVARNSTGEGLKAWLENTILYSAAAMALAVRWALELVLNMGCKQGLIEGDAKLVIERILINIKKMNRRDVNLFKKVGDNNRVTFYLSFYPPTLPSFPWRMVWQSKVPPKVDGYLNNDEETRYKTIIWEEMNKEYLEEQAAAAAAKMEASQVDLENCSDELRAAHELAAAASAAVAKSRKERKRTQDSNANPAQTAAEAAHQMLIKKRLSSKINYDVLETLFTNDPPSDSNKKAKASNDDGDGDATEQSDGEKEHDGDITDNYDEPGQGYEDMEQENDTGIYSNGLHYDNGEDFDDFNYDNGDDEY</sequence>
<feature type="compositionally biased region" description="Acidic residues" evidence="1">
    <location>
        <begin position="656"/>
        <end position="671"/>
    </location>
</feature>
<feature type="compositionally biased region" description="Acidic residues" evidence="1">
    <location>
        <begin position="271"/>
        <end position="281"/>
    </location>
</feature>
<feature type="region of interest" description="Disordered" evidence="1">
    <location>
        <begin position="157"/>
        <end position="187"/>
    </location>
</feature>
<keyword evidence="4" id="KW-1185">Reference proteome</keyword>
<dbReference type="Gene3D" id="1.20.5.650">
    <property type="entry name" value="Single helix bin"/>
    <property type="match status" value="1"/>
</dbReference>
<proteinExistence type="predicted"/>
<name>A0A7N2LN61_QUELO</name>
<dbReference type="Proteomes" id="UP000594261">
    <property type="component" value="Chromosome 5"/>
</dbReference>
<dbReference type="EnsemblPlants" id="QL05p040842:mrna">
    <property type="protein sequence ID" value="QL05p040842:mrna"/>
    <property type="gene ID" value="QL05p040842"/>
</dbReference>
<evidence type="ECO:0000313" key="4">
    <source>
        <dbReference type="Proteomes" id="UP000594261"/>
    </source>
</evidence>
<protein>
    <recommendedName>
        <fullName evidence="2">Brf1 TBP-binding domain-containing protein</fullName>
    </recommendedName>
</protein>
<reference evidence="3" key="2">
    <citation type="submission" date="2021-01" db="UniProtKB">
        <authorList>
            <consortium name="EnsemblPlants"/>
        </authorList>
    </citation>
    <scope>IDENTIFICATION</scope>
</reference>
<dbReference type="Pfam" id="PF07741">
    <property type="entry name" value="BRF1"/>
    <property type="match status" value="1"/>
</dbReference>
<feature type="region of interest" description="Disordered" evidence="1">
    <location>
        <begin position="539"/>
        <end position="564"/>
    </location>
</feature>
<dbReference type="Gramene" id="QL05p040842:mrna">
    <property type="protein sequence ID" value="QL05p040842:mrna"/>
    <property type="gene ID" value="QL05p040842"/>
</dbReference>
<feature type="compositionally biased region" description="Basic and acidic residues" evidence="1">
    <location>
        <begin position="257"/>
        <end position="266"/>
    </location>
</feature>
<feature type="compositionally biased region" description="Acidic residues" evidence="1">
    <location>
        <begin position="604"/>
        <end position="614"/>
    </location>
</feature>
<reference evidence="3 4" key="1">
    <citation type="journal article" date="2016" name="G3 (Bethesda)">
        <title>First Draft Assembly and Annotation of the Genome of a California Endemic Oak Quercus lobata Nee (Fagaceae).</title>
        <authorList>
            <person name="Sork V.L."/>
            <person name="Fitz-Gibbon S.T."/>
            <person name="Puiu D."/>
            <person name="Crepeau M."/>
            <person name="Gugger P.F."/>
            <person name="Sherman R."/>
            <person name="Stevens K."/>
            <person name="Langley C.H."/>
            <person name="Pellegrini M."/>
            <person name="Salzberg S.L."/>
        </authorList>
    </citation>
    <scope>NUCLEOTIDE SEQUENCE [LARGE SCALE GENOMIC DNA]</scope>
    <source>
        <strain evidence="3 4">cv. SW786</strain>
    </source>
</reference>
<feature type="compositionally biased region" description="Polar residues" evidence="1">
    <location>
        <begin position="167"/>
        <end position="187"/>
    </location>
</feature>
<feature type="region of interest" description="Disordered" evidence="1">
    <location>
        <begin position="587"/>
        <end position="671"/>
    </location>
</feature>
<feature type="region of interest" description="Disordered" evidence="1">
    <location>
        <begin position="208"/>
        <end position="281"/>
    </location>
</feature>
<feature type="domain" description="Brf1 TBP-binding" evidence="2">
    <location>
        <begin position="476"/>
        <end position="587"/>
    </location>
</feature>
<organism evidence="3 4">
    <name type="scientific">Quercus lobata</name>
    <name type="common">Valley oak</name>
    <dbReference type="NCBI Taxonomy" id="97700"/>
    <lineage>
        <taxon>Eukaryota</taxon>
        <taxon>Viridiplantae</taxon>
        <taxon>Streptophyta</taxon>
        <taxon>Embryophyta</taxon>
        <taxon>Tracheophyta</taxon>
        <taxon>Spermatophyta</taxon>
        <taxon>Magnoliopsida</taxon>
        <taxon>eudicotyledons</taxon>
        <taxon>Gunneridae</taxon>
        <taxon>Pentapetalae</taxon>
        <taxon>rosids</taxon>
        <taxon>fabids</taxon>
        <taxon>Fagales</taxon>
        <taxon>Fagaceae</taxon>
        <taxon>Quercus</taxon>
    </lineage>
</organism>
<evidence type="ECO:0000256" key="1">
    <source>
        <dbReference type="SAM" id="MobiDB-lite"/>
    </source>
</evidence>
<dbReference type="InterPro" id="IPR011665">
    <property type="entry name" value="BRF1_TBP-bd_dom"/>
</dbReference>
<feature type="compositionally biased region" description="Basic and acidic residues" evidence="1">
    <location>
        <begin position="222"/>
        <end position="241"/>
    </location>
</feature>
<feature type="compositionally biased region" description="Polar residues" evidence="1">
    <location>
        <begin position="208"/>
        <end position="220"/>
    </location>
</feature>
<dbReference type="AlphaFoldDB" id="A0A7N2LN61"/>
<accession>A0A7N2LN61</accession>
<dbReference type="EMBL" id="LRBV02000005">
    <property type="status" value="NOT_ANNOTATED_CDS"/>
    <property type="molecule type" value="Genomic_DNA"/>
</dbReference>
<evidence type="ECO:0000259" key="2">
    <source>
        <dbReference type="Pfam" id="PF07741"/>
    </source>
</evidence>
<evidence type="ECO:0000313" key="3">
    <source>
        <dbReference type="EnsemblPlants" id="QL05p040842:mrna"/>
    </source>
</evidence>
<feature type="compositionally biased region" description="Low complexity" evidence="1">
    <location>
        <begin position="555"/>
        <end position="564"/>
    </location>
</feature>
<dbReference type="FunCoup" id="A0A7N2LN61">
    <property type="interactions" value="2783"/>
</dbReference>
<dbReference type="InParanoid" id="A0A7N2LN61"/>